<dbReference type="InterPro" id="IPR055350">
    <property type="entry name" value="CCDC142_C"/>
</dbReference>
<feature type="non-terminal residue" evidence="2">
    <location>
        <position position="231"/>
    </location>
</feature>
<keyword evidence="3" id="KW-1185">Reference proteome</keyword>
<sequence>MWGQGSECVEELILWVPPSTRPPPHPPPAILPPIRLFYILGTFSQYCQNGLIPESCRSSCESVIDECRHIATSAVMDRGLVRGIGIYNRVSPPAFKLMNGHYSTEAGDGIGDTVQLLVWEIGEIEKTEVEKEPPDWPIADLIGLILRLSVVVTSFLSWVRLRATHLLQTWNTAPYYLLTQADLPRVNEELKLLKIQERDHLFRTDNFARQMIVQHRDKITKMLQALVEEAK</sequence>
<dbReference type="EMBL" id="CAXKWB010027518">
    <property type="protein sequence ID" value="CAL4131873.1"/>
    <property type="molecule type" value="Genomic_DNA"/>
</dbReference>
<reference evidence="2 3" key="1">
    <citation type="submission" date="2024-05" db="EMBL/GenBank/DDBJ databases">
        <authorList>
            <person name="Wallberg A."/>
        </authorList>
    </citation>
    <scope>NUCLEOTIDE SEQUENCE [LARGE SCALE GENOMIC DNA]</scope>
</reference>
<name>A0AAV2RQL0_MEGNR</name>
<organism evidence="2 3">
    <name type="scientific">Meganyctiphanes norvegica</name>
    <name type="common">Northern krill</name>
    <name type="synonym">Thysanopoda norvegica</name>
    <dbReference type="NCBI Taxonomy" id="48144"/>
    <lineage>
        <taxon>Eukaryota</taxon>
        <taxon>Metazoa</taxon>
        <taxon>Ecdysozoa</taxon>
        <taxon>Arthropoda</taxon>
        <taxon>Crustacea</taxon>
        <taxon>Multicrustacea</taxon>
        <taxon>Malacostraca</taxon>
        <taxon>Eumalacostraca</taxon>
        <taxon>Eucarida</taxon>
        <taxon>Euphausiacea</taxon>
        <taxon>Euphausiidae</taxon>
        <taxon>Meganyctiphanes</taxon>
    </lineage>
</organism>
<feature type="domain" description="Coiled-coil protein 142 C-terminal" evidence="1">
    <location>
        <begin position="1"/>
        <end position="228"/>
    </location>
</feature>
<proteinExistence type="predicted"/>
<dbReference type="AlphaFoldDB" id="A0AAV2RQL0"/>
<accession>A0AAV2RQL0</accession>
<evidence type="ECO:0000313" key="2">
    <source>
        <dbReference type="EMBL" id="CAL4131873.1"/>
    </source>
</evidence>
<comment type="caution">
    <text evidence="2">The sequence shown here is derived from an EMBL/GenBank/DDBJ whole genome shotgun (WGS) entry which is preliminary data.</text>
</comment>
<dbReference type="Proteomes" id="UP001497623">
    <property type="component" value="Unassembled WGS sequence"/>
</dbReference>
<dbReference type="Pfam" id="PF14923">
    <property type="entry name" value="CCDC142"/>
    <property type="match status" value="1"/>
</dbReference>
<evidence type="ECO:0000313" key="3">
    <source>
        <dbReference type="Proteomes" id="UP001497623"/>
    </source>
</evidence>
<protein>
    <recommendedName>
        <fullName evidence="1">Coiled-coil protein 142 C-terminal domain-containing protein</fullName>
    </recommendedName>
</protein>
<evidence type="ECO:0000259" key="1">
    <source>
        <dbReference type="Pfam" id="PF14923"/>
    </source>
</evidence>
<gene>
    <name evidence="2" type="ORF">MNOR_LOCUS26909</name>
</gene>